<feature type="transmembrane region" description="Helical" evidence="1">
    <location>
        <begin position="77"/>
        <end position="97"/>
    </location>
</feature>
<gene>
    <name evidence="2" type="ORF">ACFSUS_02865</name>
</gene>
<feature type="transmembrane region" description="Helical" evidence="1">
    <location>
        <begin position="290"/>
        <end position="309"/>
    </location>
</feature>
<dbReference type="Proteomes" id="UP001597469">
    <property type="component" value="Unassembled WGS sequence"/>
</dbReference>
<keyword evidence="3" id="KW-1185">Reference proteome</keyword>
<feature type="transmembrane region" description="Helical" evidence="1">
    <location>
        <begin position="147"/>
        <end position="170"/>
    </location>
</feature>
<comment type="caution">
    <text evidence="2">The sequence shown here is derived from an EMBL/GenBank/DDBJ whole genome shotgun (WGS) entry which is preliminary data.</text>
</comment>
<feature type="transmembrane region" description="Helical" evidence="1">
    <location>
        <begin position="257"/>
        <end position="278"/>
    </location>
</feature>
<evidence type="ECO:0000313" key="3">
    <source>
        <dbReference type="Proteomes" id="UP001597469"/>
    </source>
</evidence>
<evidence type="ECO:0000313" key="2">
    <source>
        <dbReference type="EMBL" id="MFD2569555.1"/>
    </source>
</evidence>
<feature type="transmembrane region" description="Helical" evidence="1">
    <location>
        <begin position="359"/>
        <end position="378"/>
    </location>
</feature>
<accession>A0ABW5LXQ8</accession>
<feature type="transmembrane region" description="Helical" evidence="1">
    <location>
        <begin position="329"/>
        <end position="347"/>
    </location>
</feature>
<protein>
    <recommendedName>
        <fullName evidence="4">DUF2079 domain-containing protein</fullName>
    </recommendedName>
</protein>
<evidence type="ECO:0008006" key="4">
    <source>
        <dbReference type="Google" id="ProtNLM"/>
    </source>
</evidence>
<feature type="transmembrane region" description="Helical" evidence="1">
    <location>
        <begin position="208"/>
        <end position="228"/>
    </location>
</feature>
<proteinExistence type="predicted"/>
<keyword evidence="1" id="KW-0812">Transmembrane</keyword>
<evidence type="ECO:0000256" key="1">
    <source>
        <dbReference type="SAM" id="Phobius"/>
    </source>
</evidence>
<organism evidence="2 3">
    <name type="scientific">Spirosoma soli</name>
    <dbReference type="NCBI Taxonomy" id="1770529"/>
    <lineage>
        <taxon>Bacteria</taxon>
        <taxon>Pseudomonadati</taxon>
        <taxon>Bacteroidota</taxon>
        <taxon>Cytophagia</taxon>
        <taxon>Cytophagales</taxon>
        <taxon>Cytophagaceae</taxon>
        <taxon>Spirosoma</taxon>
    </lineage>
</organism>
<feature type="transmembrane region" description="Helical" evidence="1">
    <location>
        <begin position="109"/>
        <end position="127"/>
    </location>
</feature>
<name>A0ABW5LXQ8_9BACT</name>
<sequence>MHRSTYWICLAVLGFFAFKLLRFVTLAYTFNDMYAFLQMSRSWMDGRPFMYENIWGYHHQIHNYYTVLLWGPFCRLFGAYGLFAVQSGLLLISYALVNERLVRSKLPNWARYTLLGVVLLGPVTFWLNDHPNIGWHTELTYLPLALLFALALMGNSQIGTFLAGLGVVLVKEDGAVLAALIHLSFDGIRYVRQHPDKAIWGWVTQRRFWFIALGWFVVFVAGMIWLSYKNNFAEPRLQIALKLIGDNVGKSTFWRQIGMITGQSLVLLLPVAGSLSWVAGKLKTRSTPQLLLLWWVGVGLLTGLNFVQSSHYYGQPLFHLVSLTWPPRFILLWAFSAAFFTLLLGQFADQLQKKTRPTLAWLLIATLVTVQLPLLYLARPDFISLNELISTFRGRYSSEKNSKYLQAADLAIVRCLADRLPAQSNVFAFDYLVPFFHRNYEIWPTGKQYRPADIALLPIDDPQKLRTKMPLRHPYRIIRLNAYNLYVSTPYEHIVEQCVH</sequence>
<keyword evidence="1" id="KW-0472">Membrane</keyword>
<reference evidence="3" key="1">
    <citation type="journal article" date="2019" name="Int. J. Syst. Evol. Microbiol.">
        <title>The Global Catalogue of Microorganisms (GCM) 10K type strain sequencing project: providing services to taxonomists for standard genome sequencing and annotation.</title>
        <authorList>
            <consortium name="The Broad Institute Genomics Platform"/>
            <consortium name="The Broad Institute Genome Sequencing Center for Infectious Disease"/>
            <person name="Wu L."/>
            <person name="Ma J."/>
        </authorList>
    </citation>
    <scope>NUCLEOTIDE SEQUENCE [LARGE SCALE GENOMIC DNA]</scope>
    <source>
        <strain evidence="3">KCTC 42805</strain>
    </source>
</reference>
<dbReference type="RefSeq" id="WP_381518777.1">
    <property type="nucleotide sequence ID" value="NZ_JBHULN010000001.1"/>
</dbReference>
<feature type="transmembrane region" description="Helical" evidence="1">
    <location>
        <begin position="7"/>
        <end position="30"/>
    </location>
</feature>
<keyword evidence="1" id="KW-1133">Transmembrane helix</keyword>
<dbReference type="EMBL" id="JBHULN010000001">
    <property type="protein sequence ID" value="MFD2569555.1"/>
    <property type="molecule type" value="Genomic_DNA"/>
</dbReference>